<dbReference type="Pfam" id="PF13360">
    <property type="entry name" value="PQQ_2"/>
    <property type="match status" value="2"/>
</dbReference>
<proteinExistence type="predicted"/>
<dbReference type="EMBL" id="UOGK01000059">
    <property type="protein sequence ID" value="VAX36434.1"/>
    <property type="molecule type" value="Genomic_DNA"/>
</dbReference>
<evidence type="ECO:0000259" key="1">
    <source>
        <dbReference type="Pfam" id="PF13360"/>
    </source>
</evidence>
<gene>
    <name evidence="2" type="ORF">MNBD_PLANCTO03-2300</name>
</gene>
<dbReference type="PANTHER" id="PTHR34512">
    <property type="entry name" value="CELL SURFACE PROTEIN"/>
    <property type="match status" value="1"/>
</dbReference>
<sequence>MHPEPPKGTRPAHKPPGKPVVWDGWRAWTVQKEPRIRRVRVHVSTVLLGLLLLASGARAQTNPVFLDDSTLAADVLAGLPGLLASDNPGEAVRLLQRLLDDEGDRLIETTNDPDLLESVRARVHRVLLQDSALLARYRTVETETAALLLEAGRAEEVERTRLLTAPGFEAVLRVAADHLASGRFESARLALLQLETHPDRHDPVLAARTAALWAQLAAYLDREDIHAAARRWADSLGLHYTPPTPVEWPRALLTPAISPMSAGSLPDLTELVETPLCSADLRPVGGKGANNSTTIEQPLPSSRRSRTALELPYIFPLVVGDTIYTTDGLWINAWDRLTLTPRWRTKPRGADNEREALEEQYAAAIYRQNRSRDVEEATTLALHGRVLLAATGLVADGSRRGDPRLHALDARTGRVLWSAYIDELDPELDEGSSRGPALFEGDLAIVAVRKTSKAKRYASAYLVGIDLADGSARWVRLAGSAGWLAYGGRGLWTDWPTIHRGIVYSVDKLGVICALEAGTGRYRWVRRLPGVEGRIPGSPPPWTASTPVIDGNTLLTLSPDRRELLRLDLATGEILSRRDTKPLGSPGYIFPHRDRLIAVSLRRVATLPIADAETAPARVSSVVADPGIVGRVVAAGNSLLLPLATGFGVVNLDTLKAEHGIELSAPGNLVPLDQQLLTADNEQLHSYLVWEDAAEVLRARLEADPTNAATAISFAELAHRAGHPEAVLAPIDHALSAMATDPLSPTIRPGQERLFALLLEMLRNAEANRNAPPDAPPEAPLPPKMLDALAERMGLVAVTPDERATHLLVRSRLHETIGRIEQAVADCQTILTEPQLAGASWSLGPSSVRAEIDALARLDRLLGRFGREPYAPFEAIAAEQLAQLRATDAEAAAYESLARAYPRSAVAPAAWLAAAEHHAGQGSALALDRALARGIQSAAANSATSLPPDPALIGELLGRRLSTLLAANRLDTAAALLSRSRTDWPGVLLTASGVPLDPAALAATLRERVGIRTLRPRIGPGLVGTGTELPGWVLMRPLDRRDAQARRPGLMLLTAGQIGLWQFDQNTQRLAPLWTAPSTTKPTLVRFDPDRVLLLEPDEQGGSLLALDPADGRVLWQSDPLGETLARAHGSASPPGQESFDAPLDGEVAAGDLLLALDETTIAVVSRSGRAAGIDLASGQVVWARRTGCRRVNDAAAGDGVLVLGGTSAPASNDIAGEPTVLVLDLASGEEISRYAPATGPAAGRVRWVHLTPGTGRVVVGLSRGLVGLALPLAQPDWTLADLPVEQTTGAWGVGTRLFVQSSMRELALVDAVTGELRNPRLDTAGALELGEPIDAVHEADRFVLLSPAGCAMLDATTGELLAADAIDPIAGGMVQPALAADHLVLAEREPIPGQIGLYRLHILDAATARALSTVTLALTDRPRRVAVLDGAILITAGDRTIVLPTE</sequence>
<dbReference type="PANTHER" id="PTHR34512:SF30">
    <property type="entry name" value="OUTER MEMBRANE PROTEIN ASSEMBLY FACTOR BAMB"/>
    <property type="match status" value="1"/>
</dbReference>
<dbReference type="Gene3D" id="2.130.10.10">
    <property type="entry name" value="YVTN repeat-like/Quinoprotein amine dehydrogenase"/>
    <property type="match status" value="2"/>
</dbReference>
<dbReference type="InterPro" id="IPR018391">
    <property type="entry name" value="PQQ_b-propeller_rpt"/>
</dbReference>
<evidence type="ECO:0000313" key="2">
    <source>
        <dbReference type="EMBL" id="VAX36434.1"/>
    </source>
</evidence>
<dbReference type="SUPFAM" id="SSF50998">
    <property type="entry name" value="Quinoprotein alcohol dehydrogenase-like"/>
    <property type="match status" value="2"/>
</dbReference>
<feature type="domain" description="Pyrrolo-quinoline quinone repeat" evidence="1">
    <location>
        <begin position="1102"/>
        <end position="1262"/>
    </location>
</feature>
<feature type="domain" description="Pyrrolo-quinoline quinone repeat" evidence="1">
    <location>
        <begin position="320"/>
        <end position="574"/>
    </location>
</feature>
<name>A0A3B1DK56_9ZZZZ</name>
<organism evidence="2">
    <name type="scientific">hydrothermal vent metagenome</name>
    <dbReference type="NCBI Taxonomy" id="652676"/>
    <lineage>
        <taxon>unclassified sequences</taxon>
        <taxon>metagenomes</taxon>
        <taxon>ecological metagenomes</taxon>
    </lineage>
</organism>
<protein>
    <recommendedName>
        <fullName evidence="1">Pyrrolo-quinoline quinone repeat domain-containing protein</fullName>
    </recommendedName>
</protein>
<dbReference type="InterPro" id="IPR015943">
    <property type="entry name" value="WD40/YVTN_repeat-like_dom_sf"/>
</dbReference>
<dbReference type="SMART" id="SM00564">
    <property type="entry name" value="PQQ"/>
    <property type="match status" value="6"/>
</dbReference>
<reference evidence="2" key="1">
    <citation type="submission" date="2018-06" db="EMBL/GenBank/DDBJ databases">
        <authorList>
            <person name="Zhirakovskaya E."/>
        </authorList>
    </citation>
    <scope>NUCLEOTIDE SEQUENCE</scope>
</reference>
<dbReference type="InterPro" id="IPR011047">
    <property type="entry name" value="Quinoprotein_ADH-like_sf"/>
</dbReference>
<dbReference type="InterPro" id="IPR002372">
    <property type="entry name" value="PQQ_rpt_dom"/>
</dbReference>
<accession>A0A3B1DK56</accession>